<evidence type="ECO:0000313" key="2">
    <source>
        <dbReference type="Proteomes" id="UP000507470"/>
    </source>
</evidence>
<accession>A0A6J8DVM6</accession>
<dbReference type="AlphaFoldDB" id="A0A6J8DVM6"/>
<protein>
    <submittedName>
        <fullName evidence="1">Uncharacterized protein</fullName>
    </submittedName>
</protein>
<gene>
    <name evidence="1" type="ORF">MCOR_44974</name>
</gene>
<sequence>MASKKRKSTTVVDSSNANKKLKEKLIAEIIVIGVNAPATFSQKQLQALFNSNHHAIPAVNMQSNDNTEVNDKISKNTIRELSANVKSLTETVKSQGEILKTVVDLQKNAAGSALSCNQSQTSFSIIETQGNSDAMKVSAEKKAGVSFFCKQNFHLLCC</sequence>
<keyword evidence="2" id="KW-1185">Reference proteome</keyword>
<name>A0A6J8DVM6_MYTCO</name>
<proteinExistence type="predicted"/>
<organism evidence="1 2">
    <name type="scientific">Mytilus coruscus</name>
    <name type="common">Sea mussel</name>
    <dbReference type="NCBI Taxonomy" id="42192"/>
    <lineage>
        <taxon>Eukaryota</taxon>
        <taxon>Metazoa</taxon>
        <taxon>Spiralia</taxon>
        <taxon>Lophotrochozoa</taxon>
        <taxon>Mollusca</taxon>
        <taxon>Bivalvia</taxon>
        <taxon>Autobranchia</taxon>
        <taxon>Pteriomorphia</taxon>
        <taxon>Mytilida</taxon>
        <taxon>Mytiloidea</taxon>
        <taxon>Mytilidae</taxon>
        <taxon>Mytilinae</taxon>
        <taxon>Mytilus</taxon>
    </lineage>
</organism>
<dbReference type="Proteomes" id="UP000507470">
    <property type="component" value="Unassembled WGS sequence"/>
</dbReference>
<dbReference type="EMBL" id="CACVKT020007931">
    <property type="protein sequence ID" value="CAC5411935.1"/>
    <property type="molecule type" value="Genomic_DNA"/>
</dbReference>
<evidence type="ECO:0000313" key="1">
    <source>
        <dbReference type="EMBL" id="CAC5411935.1"/>
    </source>
</evidence>
<reference evidence="1 2" key="1">
    <citation type="submission" date="2020-06" db="EMBL/GenBank/DDBJ databases">
        <authorList>
            <person name="Li R."/>
            <person name="Bekaert M."/>
        </authorList>
    </citation>
    <scope>NUCLEOTIDE SEQUENCE [LARGE SCALE GENOMIC DNA]</scope>
    <source>
        <strain evidence="2">wild</strain>
    </source>
</reference>